<dbReference type="PANTHER" id="PTHR11480:SF39">
    <property type="entry name" value="PROACTIVATOR POLYPEPTIDE-LIKE 1"/>
    <property type="match status" value="1"/>
</dbReference>
<dbReference type="PROSITE" id="PS50015">
    <property type="entry name" value="SAP_B"/>
    <property type="match status" value="4"/>
</dbReference>
<dbReference type="Ensembl" id="ENSCHIT00000006401.1">
    <property type="protein sequence ID" value="ENSCHIP00000002124.1"/>
    <property type="gene ID" value="ENSCHIG00000004800.1"/>
</dbReference>
<dbReference type="EMBL" id="LWLT01000006">
    <property type="status" value="NOT_ANNOTATED_CDS"/>
    <property type="molecule type" value="Genomic_DNA"/>
</dbReference>
<feature type="domain" description="Saposin B-type" evidence="9">
    <location>
        <begin position="291"/>
        <end position="371"/>
    </location>
</feature>
<comment type="subcellular location">
    <subcellularLocation>
        <location evidence="1">Secreted</location>
    </subcellularLocation>
</comment>
<dbReference type="InterPro" id="IPR003119">
    <property type="entry name" value="SAP_A"/>
</dbReference>
<dbReference type="GO" id="GO:0016020">
    <property type="term" value="C:membrane"/>
    <property type="evidence" value="ECO:0007669"/>
    <property type="project" value="GOC"/>
</dbReference>
<evidence type="ECO:0000256" key="2">
    <source>
        <dbReference type="ARBA" id="ARBA00022525"/>
    </source>
</evidence>
<evidence type="ECO:0000313" key="11">
    <source>
        <dbReference type="Ensembl" id="ENSCHIP00000002124.1"/>
    </source>
</evidence>
<dbReference type="Pfam" id="PF03489">
    <property type="entry name" value="SapB_2"/>
    <property type="match status" value="2"/>
</dbReference>
<dbReference type="InterPro" id="IPR008138">
    <property type="entry name" value="SapB_2"/>
</dbReference>
<name>A0A452DQS7_CAPHI</name>
<dbReference type="SUPFAM" id="SSF47862">
    <property type="entry name" value="Saposin"/>
    <property type="match status" value="4"/>
</dbReference>
<keyword evidence="2" id="KW-0964">Secreted</keyword>
<evidence type="ECO:0000259" key="10">
    <source>
        <dbReference type="PROSITE" id="PS51110"/>
    </source>
</evidence>
<evidence type="ECO:0000256" key="6">
    <source>
        <dbReference type="ARBA" id="ARBA00023180"/>
    </source>
</evidence>
<keyword evidence="12" id="KW-1185">Reference proteome</keyword>
<dbReference type="GO" id="GO:0007193">
    <property type="term" value="P:adenylate cyclase-inhibiting G protein-coupled receptor signaling pathway"/>
    <property type="evidence" value="ECO:0007669"/>
    <property type="project" value="TreeGrafter"/>
</dbReference>
<dbReference type="GO" id="GO:0005576">
    <property type="term" value="C:extracellular region"/>
    <property type="evidence" value="ECO:0007669"/>
    <property type="project" value="UniProtKB-SubCell"/>
</dbReference>
<feature type="domain" description="Saposin B-type" evidence="9">
    <location>
        <begin position="390"/>
        <end position="471"/>
    </location>
</feature>
<dbReference type="GO" id="GO:0005764">
    <property type="term" value="C:lysosome"/>
    <property type="evidence" value="ECO:0007669"/>
    <property type="project" value="InterPro"/>
</dbReference>
<dbReference type="Pfam" id="PF05184">
    <property type="entry name" value="SapB_1"/>
    <property type="match status" value="1"/>
</dbReference>
<dbReference type="GO" id="GO:0005829">
    <property type="term" value="C:cytosol"/>
    <property type="evidence" value="ECO:0007669"/>
    <property type="project" value="Ensembl"/>
</dbReference>
<dbReference type="GO" id="GO:0060736">
    <property type="term" value="P:prostate gland growth"/>
    <property type="evidence" value="ECO:0007669"/>
    <property type="project" value="TreeGrafter"/>
</dbReference>
<dbReference type="GO" id="GO:0060742">
    <property type="term" value="P:epithelial cell differentiation involved in prostate gland development"/>
    <property type="evidence" value="ECO:0007669"/>
    <property type="project" value="TreeGrafter"/>
</dbReference>
<proteinExistence type="predicted"/>
<evidence type="ECO:0000313" key="12">
    <source>
        <dbReference type="Proteomes" id="UP000291000"/>
    </source>
</evidence>
<feature type="region of interest" description="Disordered" evidence="7">
    <location>
        <begin position="512"/>
        <end position="537"/>
    </location>
</feature>
<dbReference type="InterPro" id="IPR011001">
    <property type="entry name" value="Saposin-like"/>
</dbReference>
<dbReference type="Bgee" id="ENSCHIG00000004800">
    <property type="expression patterns" value="Expressed in skin of neck"/>
</dbReference>
<dbReference type="InterPro" id="IPR007856">
    <property type="entry name" value="SapB_1"/>
</dbReference>
<keyword evidence="6" id="KW-0325">Glycoprotein</keyword>
<accession>A0A452DQS7</accession>
<dbReference type="InterPro" id="IPR008139">
    <property type="entry name" value="SaposinB_dom"/>
</dbReference>
<organism evidence="11 12">
    <name type="scientific">Capra hircus</name>
    <name type="common">Goat</name>
    <dbReference type="NCBI Taxonomy" id="9925"/>
    <lineage>
        <taxon>Eukaryota</taxon>
        <taxon>Metazoa</taxon>
        <taxon>Chordata</taxon>
        <taxon>Craniata</taxon>
        <taxon>Vertebrata</taxon>
        <taxon>Euteleostomi</taxon>
        <taxon>Mammalia</taxon>
        <taxon>Eutheria</taxon>
        <taxon>Laurasiatheria</taxon>
        <taxon>Artiodactyla</taxon>
        <taxon>Ruminantia</taxon>
        <taxon>Pecora</taxon>
        <taxon>Bovidae</taxon>
        <taxon>Caprinae</taxon>
        <taxon>Capra</taxon>
    </lineage>
</organism>
<dbReference type="InterPro" id="IPR051428">
    <property type="entry name" value="Sphingo_Act-Surfact_Prot"/>
</dbReference>
<protein>
    <submittedName>
        <fullName evidence="11">Prosaposin like 1</fullName>
    </submittedName>
</protein>
<dbReference type="PROSITE" id="PS51110">
    <property type="entry name" value="SAP_A"/>
    <property type="match status" value="2"/>
</dbReference>
<dbReference type="SMART" id="SM00162">
    <property type="entry name" value="SAPA"/>
    <property type="match status" value="2"/>
</dbReference>
<dbReference type="OrthoDB" id="69496at2759"/>
<feature type="signal peptide" evidence="8">
    <location>
        <begin position="1"/>
        <end position="17"/>
    </location>
</feature>
<keyword evidence="5" id="KW-1015">Disulfide bond</keyword>
<dbReference type="GeneTree" id="ENSGT00940000164031"/>
<reference evidence="11" key="2">
    <citation type="submission" date="2025-08" db="UniProtKB">
        <authorList>
            <consortium name="Ensembl"/>
        </authorList>
    </citation>
    <scope>IDENTIFICATION</scope>
</reference>
<dbReference type="GeneID" id="102175754"/>
<dbReference type="GO" id="GO:0006665">
    <property type="term" value="P:sphingolipid metabolic process"/>
    <property type="evidence" value="ECO:0007669"/>
    <property type="project" value="InterPro"/>
</dbReference>
<keyword evidence="3 8" id="KW-0732">Signal</keyword>
<dbReference type="Proteomes" id="UP000291000">
    <property type="component" value="Chromosome 6"/>
</dbReference>
<dbReference type="CTD" id="768239"/>
<evidence type="ECO:0000256" key="7">
    <source>
        <dbReference type="SAM" id="MobiDB-lite"/>
    </source>
</evidence>
<feature type="domain" description="Saposin A-type" evidence="10">
    <location>
        <begin position="473"/>
        <end position="513"/>
    </location>
</feature>
<evidence type="ECO:0000259" key="9">
    <source>
        <dbReference type="PROSITE" id="PS50015"/>
    </source>
</evidence>
<feature type="chain" id="PRO_5044086417" evidence="8">
    <location>
        <begin position="18"/>
        <end position="537"/>
    </location>
</feature>
<dbReference type="KEGG" id="chx:102175754"/>
<gene>
    <name evidence="11" type="primary">PSAPL1</name>
</gene>
<evidence type="ECO:0000256" key="4">
    <source>
        <dbReference type="ARBA" id="ARBA00022737"/>
    </source>
</evidence>
<evidence type="ECO:0000256" key="8">
    <source>
        <dbReference type="SAM" id="SignalP"/>
    </source>
</evidence>
<dbReference type="SMART" id="SM00741">
    <property type="entry name" value="SapB"/>
    <property type="match status" value="4"/>
</dbReference>
<dbReference type="PANTHER" id="PTHR11480">
    <property type="entry name" value="SAPOSIN-RELATED"/>
    <property type="match status" value="1"/>
</dbReference>
<keyword evidence="4" id="KW-0677">Repeat</keyword>
<feature type="domain" description="Saposin B-type" evidence="9">
    <location>
        <begin position="60"/>
        <end position="144"/>
    </location>
</feature>
<evidence type="ECO:0000256" key="3">
    <source>
        <dbReference type="ARBA" id="ARBA00022729"/>
    </source>
</evidence>
<dbReference type="AlphaFoldDB" id="A0A452DQS7"/>
<dbReference type="OMA" id="CKWMVDA"/>
<evidence type="ECO:0000256" key="1">
    <source>
        <dbReference type="ARBA" id="ARBA00004613"/>
    </source>
</evidence>
<dbReference type="PRINTS" id="PR01797">
    <property type="entry name" value="SAPOSIN"/>
</dbReference>
<evidence type="ECO:0000256" key="5">
    <source>
        <dbReference type="ARBA" id="ARBA00023157"/>
    </source>
</evidence>
<dbReference type="InterPro" id="IPR008373">
    <property type="entry name" value="Saposin"/>
</dbReference>
<dbReference type="Gene3D" id="1.10.225.10">
    <property type="entry name" value="Saposin-like"/>
    <property type="match status" value="4"/>
</dbReference>
<dbReference type="GO" id="GO:0019216">
    <property type="term" value="P:regulation of lipid metabolic process"/>
    <property type="evidence" value="ECO:0007669"/>
    <property type="project" value="TreeGrafter"/>
</dbReference>
<reference evidence="11 12" key="1">
    <citation type="submission" date="2016-04" db="EMBL/GenBank/DDBJ databases">
        <title>Polished mammalian reference genomes with single-molecule sequencing and chromosome conformation capture applied to the Capra hircus genome.</title>
        <authorList>
            <person name="Bickhart D.M."/>
            <person name="Koren S."/>
            <person name="Rosen B."/>
            <person name="Hastie A."/>
            <person name="Liachko I."/>
            <person name="Sullivan S.T."/>
            <person name="Burton J."/>
            <person name="Sayre B.L."/>
            <person name="Huson H.J."/>
            <person name="Lee J."/>
            <person name="Lam E."/>
            <person name="Kelley C.M."/>
            <person name="Hutchison J.L."/>
            <person name="Zhou Y."/>
            <person name="Sun J."/>
            <person name="Crisa A."/>
            <person name="Schwartz J.C."/>
            <person name="Hammond J.A."/>
            <person name="Schroeder S.G."/>
            <person name="Liu G.E."/>
            <person name="Dunham M."/>
            <person name="Shendure J."/>
            <person name="Sonstegard T.S."/>
            <person name="Phillippy A.M."/>
            <person name="Van Tassell C.P."/>
            <person name="Smith T.P."/>
        </authorList>
    </citation>
    <scope>NUCLEOTIDE SEQUENCE [LARGE SCALE GENOMIC DNA]</scope>
</reference>
<feature type="domain" description="Saposin A-type" evidence="10">
    <location>
        <begin position="19"/>
        <end position="59"/>
    </location>
</feature>
<dbReference type="FunFam" id="1.10.225.10:FF:000002">
    <property type="entry name" value="prosaposin isoform X2"/>
    <property type="match status" value="3"/>
</dbReference>
<feature type="domain" description="Saposin B-type" evidence="9">
    <location>
        <begin position="180"/>
        <end position="259"/>
    </location>
</feature>
<sequence length="537" mass="58684">MLCPLLLLSGVLCTALAGSISGPKECTKGPAVWCRDLQAATRCGAVRHCRVAVWSQPTTRSLPCDLCLDVAATASNRLNPEATETDVLGAVMKTCEWLPSQESSVKCKGMVDAHYSAVLSMLGGDLGSAPGQVCTALTLCQPLQRHPATPRPLSEEDIYDVVAPFVANGLLSSRRQQIPTGTVCQDCVRLVTRLQGAFGPDPSSLAQVTTREQCESLGPGLAFLCKNYIHQLFAPAEQTLRFMLPSEICRKEGFCEERRGPPHSAHVAAVDGVPALELASPWKKSEVQMQGPVACDVCMQVVQRLDHWLESSSSRTLISQALERVCSVLPPPVVRECIKLVDTYIPTLVDVLSRLAPEKMCTVIRLCRGWRRARAVHEGPTNPPPGLLDKDSLCRGCQRLFGLSVHNLEQKSTERRVLRAFKLACGILPLPFVMQCGRFVSEYQPVLMETLRDMMDPTTLCTKLRACHDPRDTLLGTDQCVLGPSFWCQSREAAQMCDTVEHCQRRVWKEAPSQAESVGDSGCPSQDAPSLERPASP</sequence>
<reference evidence="11" key="3">
    <citation type="submission" date="2025-09" db="UniProtKB">
        <authorList>
            <consortium name="Ensembl"/>
        </authorList>
    </citation>
    <scope>IDENTIFICATION</scope>
</reference>
<dbReference type="RefSeq" id="XP_017905264.1">
    <property type="nucleotide sequence ID" value="XM_018049775.1"/>
</dbReference>
<dbReference type="Pfam" id="PF02199">
    <property type="entry name" value="SapA"/>
    <property type="match status" value="2"/>
</dbReference>
<dbReference type="STRING" id="9925.ENSCHIP00000002124"/>